<sequence>MISGTPSPTRILPLWLRALTLTLLCSAAPLSAASPDAVDPAWILSKIARSDDISTPFVELRGSALLKAPLRVEGRYARQADTTLVREVTAPYHEKITLKGQTATLERDGKATRTFSLARAPELADLQKGFGALLSGDASQLEQHYALSATGTRQAWQLRLDPKDATAAKVPVRGIQLYGQGAELRCIETTDAKGQAQRTLLAGAAHAAQGVDDGAALTALCRGHAG</sequence>
<dbReference type="AlphaFoldDB" id="A0A4Q8L878"/>
<keyword evidence="2" id="KW-0813">Transport</keyword>
<dbReference type="Pfam" id="PF19574">
    <property type="entry name" value="LolA_3"/>
    <property type="match status" value="1"/>
</dbReference>
<evidence type="ECO:0000256" key="4">
    <source>
        <dbReference type="ARBA" id="ARBA00022927"/>
    </source>
</evidence>
<dbReference type="EMBL" id="SHMB01000015">
    <property type="protein sequence ID" value="TAA23974.1"/>
    <property type="molecule type" value="Genomic_DNA"/>
</dbReference>
<name>A0A4Q8L878_9GAMM</name>
<evidence type="ECO:0000256" key="2">
    <source>
        <dbReference type="ARBA" id="ARBA00022448"/>
    </source>
</evidence>
<proteinExistence type="predicted"/>
<dbReference type="InterPro" id="IPR004564">
    <property type="entry name" value="OM_lipoprot_carrier_LolA-like"/>
</dbReference>
<feature type="chain" id="PRO_5020742680" evidence="5">
    <location>
        <begin position="33"/>
        <end position="226"/>
    </location>
</feature>
<comment type="subunit">
    <text evidence="1">Monomer.</text>
</comment>
<dbReference type="Gene3D" id="2.50.20.10">
    <property type="entry name" value="Lipoprotein localisation LolA/LolB/LppX"/>
    <property type="match status" value="1"/>
</dbReference>
<keyword evidence="3 5" id="KW-0732">Signal</keyword>
<reference evidence="6 7" key="1">
    <citation type="submission" date="2019-02" db="EMBL/GenBank/DDBJ databases">
        <title>WGS of Pseudoxanthomonas species novum from clinical isolates.</title>
        <authorList>
            <person name="Bernier A.-M."/>
            <person name="Bernard K."/>
            <person name="Vachon A."/>
        </authorList>
    </citation>
    <scope>NUCLEOTIDE SEQUENCE [LARGE SCALE GENOMIC DNA]</scope>
    <source>
        <strain evidence="6 7">NML171202</strain>
    </source>
</reference>
<gene>
    <name evidence="6" type="ORF">EA661_19775</name>
</gene>
<dbReference type="GO" id="GO:0015031">
    <property type="term" value="P:protein transport"/>
    <property type="evidence" value="ECO:0007669"/>
    <property type="project" value="UniProtKB-KW"/>
</dbReference>
<evidence type="ECO:0000313" key="6">
    <source>
        <dbReference type="EMBL" id="TAA23974.1"/>
    </source>
</evidence>
<evidence type="ECO:0000256" key="5">
    <source>
        <dbReference type="SAM" id="SignalP"/>
    </source>
</evidence>
<feature type="signal peptide" evidence="5">
    <location>
        <begin position="1"/>
        <end position="32"/>
    </location>
</feature>
<protein>
    <submittedName>
        <fullName evidence="6">Fatty acyl CoA synthetase</fullName>
    </submittedName>
</protein>
<evidence type="ECO:0000313" key="7">
    <source>
        <dbReference type="Proteomes" id="UP000291286"/>
    </source>
</evidence>
<evidence type="ECO:0000256" key="1">
    <source>
        <dbReference type="ARBA" id="ARBA00011245"/>
    </source>
</evidence>
<accession>A0A4Q8L878</accession>
<dbReference type="Proteomes" id="UP000291286">
    <property type="component" value="Unassembled WGS sequence"/>
</dbReference>
<keyword evidence="4" id="KW-0653">Protein transport</keyword>
<comment type="caution">
    <text evidence="6">The sequence shown here is derived from an EMBL/GenBank/DDBJ whole genome shotgun (WGS) entry which is preliminary data.</text>
</comment>
<dbReference type="SUPFAM" id="SSF89392">
    <property type="entry name" value="Prokaryotic lipoproteins and lipoprotein localization factors"/>
    <property type="match status" value="1"/>
</dbReference>
<organism evidence="6 7">
    <name type="scientific">Pseudoxanthomonas winnipegensis</name>
    <dbReference type="NCBI Taxonomy" id="2480810"/>
    <lineage>
        <taxon>Bacteria</taxon>
        <taxon>Pseudomonadati</taxon>
        <taxon>Pseudomonadota</taxon>
        <taxon>Gammaproteobacteria</taxon>
        <taxon>Lysobacterales</taxon>
        <taxon>Lysobacteraceae</taxon>
        <taxon>Pseudoxanthomonas</taxon>
    </lineage>
</organism>
<dbReference type="RefSeq" id="WP_130521824.1">
    <property type="nucleotide sequence ID" value="NZ_SHMA01000014.1"/>
</dbReference>
<dbReference type="InterPro" id="IPR029046">
    <property type="entry name" value="LolA/LolB/LppX"/>
</dbReference>
<evidence type="ECO:0000256" key="3">
    <source>
        <dbReference type="ARBA" id="ARBA00022729"/>
    </source>
</evidence>